<dbReference type="PANTHER" id="PTHR43201">
    <property type="entry name" value="ACYL-COA SYNTHETASE"/>
    <property type="match status" value="1"/>
</dbReference>
<evidence type="ECO:0000259" key="3">
    <source>
        <dbReference type="Pfam" id="PF00501"/>
    </source>
</evidence>
<reference evidence="5 6" key="1">
    <citation type="journal article" date="2014" name="Antonie Van Leeuwenhoek">
        <title>Hyphomonas beringensis sp. nov. and Hyphomonas chukchiensis sp. nov., isolated from surface seawater of the Bering Sea and Chukchi Sea.</title>
        <authorList>
            <person name="Li C."/>
            <person name="Lai Q."/>
            <person name="Li G."/>
            <person name="Dong C."/>
            <person name="Wang J."/>
            <person name="Liao Y."/>
            <person name="Shao Z."/>
        </authorList>
    </citation>
    <scope>NUCLEOTIDE SEQUENCE [LARGE SCALE GENOMIC DNA]</scope>
    <source>
        <strain evidence="5 6">PS728</strain>
    </source>
</reference>
<proteinExistence type="inferred from homology"/>
<dbReference type="Pfam" id="PF00501">
    <property type="entry name" value="AMP-binding"/>
    <property type="match status" value="1"/>
</dbReference>
<dbReference type="OrthoDB" id="6187882at2"/>
<accession>A0A062VP13</accession>
<dbReference type="Proteomes" id="UP000027100">
    <property type="component" value="Unassembled WGS sequence"/>
</dbReference>
<feature type="domain" description="AMP-binding enzyme C-terminal" evidence="4">
    <location>
        <begin position="395"/>
        <end position="471"/>
    </location>
</feature>
<dbReference type="InterPro" id="IPR042099">
    <property type="entry name" value="ANL_N_sf"/>
</dbReference>
<gene>
    <name evidence="5" type="ORF">HPO_03719</name>
</gene>
<comment type="similarity">
    <text evidence="1">Belongs to the ATP-dependent AMP-binding enzyme family.</text>
</comment>
<evidence type="ECO:0000256" key="1">
    <source>
        <dbReference type="ARBA" id="ARBA00006432"/>
    </source>
</evidence>
<protein>
    <submittedName>
        <fullName evidence="5">AMP-dependent synthetase and ligase</fullName>
    </submittedName>
</protein>
<dbReference type="InterPro" id="IPR025110">
    <property type="entry name" value="AMP-bd_C"/>
</dbReference>
<keyword evidence="6" id="KW-1185">Reference proteome</keyword>
<keyword evidence="2 5" id="KW-0436">Ligase</keyword>
<dbReference type="GO" id="GO:0006631">
    <property type="term" value="P:fatty acid metabolic process"/>
    <property type="evidence" value="ECO:0007669"/>
    <property type="project" value="TreeGrafter"/>
</dbReference>
<dbReference type="RefSeq" id="WP_035594628.1">
    <property type="nucleotide sequence ID" value="NZ_ARYM01000003.1"/>
</dbReference>
<dbReference type="PATRIC" id="fig|1280954.3.peg.757"/>
<evidence type="ECO:0000313" key="5">
    <source>
        <dbReference type="EMBL" id="KCZ99969.1"/>
    </source>
</evidence>
<dbReference type="InterPro" id="IPR045851">
    <property type="entry name" value="AMP-bd_C_sf"/>
</dbReference>
<dbReference type="InterPro" id="IPR000873">
    <property type="entry name" value="AMP-dep_synth/lig_dom"/>
</dbReference>
<evidence type="ECO:0000313" key="6">
    <source>
        <dbReference type="Proteomes" id="UP000027100"/>
    </source>
</evidence>
<dbReference type="eggNOG" id="COG0318">
    <property type="taxonomic scope" value="Bacteria"/>
</dbReference>
<evidence type="ECO:0000259" key="4">
    <source>
        <dbReference type="Pfam" id="PF13193"/>
    </source>
</evidence>
<feature type="domain" description="AMP-dependent synthetase/ligase" evidence="3">
    <location>
        <begin position="13"/>
        <end position="334"/>
    </location>
</feature>
<dbReference type="PANTHER" id="PTHR43201:SF5">
    <property type="entry name" value="MEDIUM-CHAIN ACYL-COA LIGASE ACSF2, MITOCHONDRIAL"/>
    <property type="match status" value="1"/>
</dbReference>
<dbReference type="Gene3D" id="3.30.300.30">
    <property type="match status" value="1"/>
</dbReference>
<dbReference type="AlphaFoldDB" id="A0A062VP13"/>
<comment type="caution">
    <text evidence="5">The sequence shown here is derived from an EMBL/GenBank/DDBJ whole genome shotgun (WGS) entry which is preliminary data.</text>
</comment>
<dbReference type="Pfam" id="PF13193">
    <property type="entry name" value="AMP-binding_C"/>
    <property type="match status" value="1"/>
</dbReference>
<dbReference type="GO" id="GO:0031956">
    <property type="term" value="F:medium-chain fatty acid-CoA ligase activity"/>
    <property type="evidence" value="ECO:0007669"/>
    <property type="project" value="TreeGrafter"/>
</dbReference>
<sequence>MSRQVPLSDILAVHAARDPEHPAVTQDGVTLTRAQLDARSSQRARNLAREGVGYGDTILLALPNSLAFFEYTFAIWKLGAIPCPVSPRLPHHELAALAGLAKPAVVIGAQIEGFRCLKVEDPFEADESIDLPDSPVSRHWKIMTSGGSTGRPKLIVTQAKAVFPAEGTGYLGQEPEGTILSPGPLYHNAAFSAAHHCLFSGGHVVCMGRFDAEQALRLIDQYKVHHVVVVPTVMSRIWRLPQEVRDRYDLSSLKTVVHLGAACPPWLKQAWIGWIGPERLLEVYAGTEGIGSTAIRGDEWLSRPGSVGRPTPGVRLRIADASGNTCVPGEIGEIQFQAGEEGCLGFQYIGAVAGVSDGWISLGDLGHVDADGYLYISDRRTDMIVSGGVNLFPAEIEAALDRHPGVRASVVIGLPDDDLGNRAHAIIQTDPGGPVPGAKELVAFLRETLAGFKIPKTFEFTTRELKDEAGKVRRSALRAERIGPAAANEAGR</sequence>
<name>A0A062VP13_9PROT</name>
<dbReference type="EMBL" id="ARYM01000003">
    <property type="protein sequence ID" value="KCZ99969.1"/>
    <property type="molecule type" value="Genomic_DNA"/>
</dbReference>
<evidence type="ECO:0000256" key="2">
    <source>
        <dbReference type="ARBA" id="ARBA00022598"/>
    </source>
</evidence>
<dbReference type="Gene3D" id="3.40.50.12780">
    <property type="entry name" value="N-terminal domain of ligase-like"/>
    <property type="match status" value="1"/>
</dbReference>
<dbReference type="STRING" id="1280954.HPO_03719"/>
<organism evidence="5 6">
    <name type="scientific">Hyphomonas polymorpha PS728</name>
    <dbReference type="NCBI Taxonomy" id="1280954"/>
    <lineage>
        <taxon>Bacteria</taxon>
        <taxon>Pseudomonadati</taxon>
        <taxon>Pseudomonadota</taxon>
        <taxon>Alphaproteobacteria</taxon>
        <taxon>Hyphomonadales</taxon>
        <taxon>Hyphomonadaceae</taxon>
        <taxon>Hyphomonas</taxon>
    </lineage>
</organism>
<dbReference type="SUPFAM" id="SSF56801">
    <property type="entry name" value="Acetyl-CoA synthetase-like"/>
    <property type="match status" value="1"/>
</dbReference>